<accession>A0A2P2L5I6</accession>
<reference evidence="1" key="1">
    <citation type="submission" date="2018-02" db="EMBL/GenBank/DDBJ databases">
        <title>Rhizophora mucronata_Transcriptome.</title>
        <authorList>
            <person name="Meera S.P."/>
            <person name="Sreeshan A."/>
            <person name="Augustine A."/>
        </authorList>
    </citation>
    <scope>NUCLEOTIDE SEQUENCE</scope>
    <source>
        <tissue evidence="1">Leaf</tissue>
    </source>
</reference>
<protein>
    <submittedName>
        <fullName evidence="1">Uncharacterized protein</fullName>
    </submittedName>
</protein>
<dbReference type="EMBL" id="GGEC01032743">
    <property type="protein sequence ID" value="MBX13227.1"/>
    <property type="molecule type" value="Transcribed_RNA"/>
</dbReference>
<proteinExistence type="predicted"/>
<name>A0A2P2L5I6_RHIMU</name>
<organism evidence="1">
    <name type="scientific">Rhizophora mucronata</name>
    <name type="common">Asiatic mangrove</name>
    <dbReference type="NCBI Taxonomy" id="61149"/>
    <lineage>
        <taxon>Eukaryota</taxon>
        <taxon>Viridiplantae</taxon>
        <taxon>Streptophyta</taxon>
        <taxon>Embryophyta</taxon>
        <taxon>Tracheophyta</taxon>
        <taxon>Spermatophyta</taxon>
        <taxon>Magnoliopsida</taxon>
        <taxon>eudicotyledons</taxon>
        <taxon>Gunneridae</taxon>
        <taxon>Pentapetalae</taxon>
        <taxon>rosids</taxon>
        <taxon>fabids</taxon>
        <taxon>Malpighiales</taxon>
        <taxon>Rhizophoraceae</taxon>
        <taxon>Rhizophora</taxon>
    </lineage>
</organism>
<evidence type="ECO:0000313" key="1">
    <source>
        <dbReference type="EMBL" id="MBX13227.1"/>
    </source>
</evidence>
<sequence length="94" mass="10989">MYTTNHLLFFPLSGITVSGHLLQTSFLAPTHGEFNQKREREREQRHQNITENVPRFCDFFPSPTHRRNNGKQFSLYVSAIKATIGYNRRLVLPI</sequence>
<dbReference type="AlphaFoldDB" id="A0A2P2L5I6"/>